<comment type="caution">
    <text evidence="1">The sequence shown here is derived from an EMBL/GenBank/DDBJ whole genome shotgun (WGS) entry which is preliminary data.</text>
</comment>
<accession>A0AAD7DY89</accession>
<evidence type="ECO:0000313" key="1">
    <source>
        <dbReference type="EMBL" id="KAJ7702079.1"/>
    </source>
</evidence>
<dbReference type="Proteomes" id="UP001215598">
    <property type="component" value="Unassembled WGS sequence"/>
</dbReference>
<dbReference type="EMBL" id="JARKIB010000520">
    <property type="protein sequence ID" value="KAJ7702079.1"/>
    <property type="molecule type" value="Genomic_DNA"/>
</dbReference>
<proteinExistence type="predicted"/>
<name>A0AAD7DY89_9AGAR</name>
<sequence length="79" mass="8331">MATLAIVFRSSSGLDVAARNAPRSRALRRKTRIRALYLPTTFALIVISELDHCNPLAGRCPSPSAAAVPDASPPTLSTA</sequence>
<gene>
    <name evidence="1" type="ORF">B0H16DRAFT_1748346</name>
</gene>
<evidence type="ECO:0000313" key="2">
    <source>
        <dbReference type="Proteomes" id="UP001215598"/>
    </source>
</evidence>
<dbReference type="AlphaFoldDB" id="A0AAD7DY89"/>
<reference evidence="1" key="1">
    <citation type="submission" date="2023-03" db="EMBL/GenBank/DDBJ databases">
        <title>Massive genome expansion in bonnet fungi (Mycena s.s.) driven by repeated elements and novel gene families across ecological guilds.</title>
        <authorList>
            <consortium name="Lawrence Berkeley National Laboratory"/>
            <person name="Harder C.B."/>
            <person name="Miyauchi S."/>
            <person name="Viragh M."/>
            <person name="Kuo A."/>
            <person name="Thoen E."/>
            <person name="Andreopoulos B."/>
            <person name="Lu D."/>
            <person name="Skrede I."/>
            <person name="Drula E."/>
            <person name="Henrissat B."/>
            <person name="Morin E."/>
            <person name="Kohler A."/>
            <person name="Barry K."/>
            <person name="LaButti K."/>
            <person name="Morin E."/>
            <person name="Salamov A."/>
            <person name="Lipzen A."/>
            <person name="Mereny Z."/>
            <person name="Hegedus B."/>
            <person name="Baldrian P."/>
            <person name="Stursova M."/>
            <person name="Weitz H."/>
            <person name="Taylor A."/>
            <person name="Grigoriev I.V."/>
            <person name="Nagy L.G."/>
            <person name="Martin F."/>
            <person name="Kauserud H."/>
        </authorList>
    </citation>
    <scope>NUCLEOTIDE SEQUENCE</scope>
    <source>
        <strain evidence="1">CBHHK182m</strain>
    </source>
</reference>
<keyword evidence="2" id="KW-1185">Reference proteome</keyword>
<organism evidence="1 2">
    <name type="scientific">Mycena metata</name>
    <dbReference type="NCBI Taxonomy" id="1033252"/>
    <lineage>
        <taxon>Eukaryota</taxon>
        <taxon>Fungi</taxon>
        <taxon>Dikarya</taxon>
        <taxon>Basidiomycota</taxon>
        <taxon>Agaricomycotina</taxon>
        <taxon>Agaricomycetes</taxon>
        <taxon>Agaricomycetidae</taxon>
        <taxon>Agaricales</taxon>
        <taxon>Marasmiineae</taxon>
        <taxon>Mycenaceae</taxon>
        <taxon>Mycena</taxon>
    </lineage>
</organism>
<protein>
    <submittedName>
        <fullName evidence="1">Uncharacterized protein</fullName>
    </submittedName>
</protein>